<dbReference type="Gene3D" id="3.20.20.370">
    <property type="entry name" value="Glycoside hydrolase/deacetylase"/>
    <property type="match status" value="1"/>
</dbReference>
<name>A0A1W1X619_9NEIS</name>
<dbReference type="AlphaFoldDB" id="A0A1W1X619"/>
<dbReference type="InterPro" id="IPR002509">
    <property type="entry name" value="NODB_dom"/>
</dbReference>
<dbReference type="PROSITE" id="PS51677">
    <property type="entry name" value="NODB"/>
    <property type="match status" value="1"/>
</dbReference>
<gene>
    <name evidence="2" type="ORF">SAMN02745857_00657</name>
</gene>
<dbReference type="PANTHER" id="PTHR10587">
    <property type="entry name" value="GLYCOSYL TRANSFERASE-RELATED"/>
    <property type="match status" value="1"/>
</dbReference>
<feature type="domain" description="NodB homology" evidence="1">
    <location>
        <begin position="91"/>
        <end position="275"/>
    </location>
</feature>
<dbReference type="OrthoDB" id="276604at2"/>
<dbReference type="Proteomes" id="UP000192761">
    <property type="component" value="Unassembled WGS sequence"/>
</dbReference>
<dbReference type="STRING" id="1121001.SAMN02745857_00657"/>
<sequence>MKPSLALLRKRPMLASILLLLVVALTACWAWEWWPRAPQTPSGIAADQPKARQRIRTDFLPYWEQVPLQEMERQAAKYPRELWLEGTTHQRQVALTFDDGPGEYTGPLLDVLKKHGVHATFFMLGQNMELRPWAVERAWREGHTLANHTFTHPHLSGVDEQTFWDEELGKTQAIFKRMVGFEPTLMRPPYGEISDAQIEFLARRGIKVILWSLDTQDWNKNRMLFGKHNIERAVQDNMHEEAIILMHDAGGKRGKTVAAVDALIPWLKASGYEFVTVDRLLGLPAQPQPPQLKTASLPQ</sequence>
<protein>
    <submittedName>
        <fullName evidence="2">Peptidoglycan/xylan/chitin deacetylase, PgdA/CDA1 family</fullName>
    </submittedName>
</protein>
<dbReference type="InterPro" id="IPR050248">
    <property type="entry name" value="Polysacc_deacetylase_ArnD"/>
</dbReference>
<dbReference type="PROSITE" id="PS51257">
    <property type="entry name" value="PROKAR_LIPOPROTEIN"/>
    <property type="match status" value="1"/>
</dbReference>
<dbReference type="InterPro" id="IPR011330">
    <property type="entry name" value="Glyco_hydro/deAcase_b/a-brl"/>
</dbReference>
<dbReference type="SUPFAM" id="SSF88713">
    <property type="entry name" value="Glycoside hydrolase/deacetylase"/>
    <property type="match status" value="1"/>
</dbReference>
<evidence type="ECO:0000259" key="1">
    <source>
        <dbReference type="PROSITE" id="PS51677"/>
    </source>
</evidence>
<proteinExistence type="predicted"/>
<dbReference type="GO" id="GO:0016810">
    <property type="term" value="F:hydrolase activity, acting on carbon-nitrogen (but not peptide) bonds"/>
    <property type="evidence" value="ECO:0007669"/>
    <property type="project" value="InterPro"/>
</dbReference>
<dbReference type="EMBL" id="FWXD01000003">
    <property type="protein sequence ID" value="SMC19168.1"/>
    <property type="molecule type" value="Genomic_DNA"/>
</dbReference>
<organism evidence="2 3">
    <name type="scientific">Andreprevotia lacus DSM 23236</name>
    <dbReference type="NCBI Taxonomy" id="1121001"/>
    <lineage>
        <taxon>Bacteria</taxon>
        <taxon>Pseudomonadati</taxon>
        <taxon>Pseudomonadota</taxon>
        <taxon>Betaproteobacteria</taxon>
        <taxon>Neisseriales</taxon>
        <taxon>Chitinibacteraceae</taxon>
        <taxon>Andreprevotia</taxon>
    </lineage>
</organism>
<reference evidence="2 3" key="1">
    <citation type="submission" date="2017-04" db="EMBL/GenBank/DDBJ databases">
        <authorList>
            <person name="Afonso C.L."/>
            <person name="Miller P.J."/>
            <person name="Scott M.A."/>
            <person name="Spackman E."/>
            <person name="Goraichik I."/>
            <person name="Dimitrov K.M."/>
            <person name="Suarez D.L."/>
            <person name="Swayne D.E."/>
        </authorList>
    </citation>
    <scope>NUCLEOTIDE SEQUENCE [LARGE SCALE GENOMIC DNA]</scope>
    <source>
        <strain evidence="2 3">DSM 23236</strain>
    </source>
</reference>
<accession>A0A1W1X619</accession>
<evidence type="ECO:0000313" key="3">
    <source>
        <dbReference type="Proteomes" id="UP000192761"/>
    </source>
</evidence>
<keyword evidence="3" id="KW-1185">Reference proteome</keyword>
<dbReference type="GO" id="GO:0005975">
    <property type="term" value="P:carbohydrate metabolic process"/>
    <property type="evidence" value="ECO:0007669"/>
    <property type="project" value="InterPro"/>
</dbReference>
<evidence type="ECO:0000313" key="2">
    <source>
        <dbReference type="EMBL" id="SMC19168.1"/>
    </source>
</evidence>
<dbReference type="Pfam" id="PF01522">
    <property type="entry name" value="Polysacc_deac_1"/>
    <property type="match status" value="1"/>
</dbReference>
<dbReference type="PANTHER" id="PTHR10587:SF125">
    <property type="entry name" value="POLYSACCHARIDE DEACETYLASE YHEN-RELATED"/>
    <property type="match status" value="1"/>
</dbReference>